<dbReference type="OrthoDB" id="5650038at2"/>
<dbReference type="AlphaFoldDB" id="A0A0W1AF21"/>
<dbReference type="RefSeq" id="WP_058493221.1">
    <property type="nucleotide sequence ID" value="NZ_CBCRUR010000001.1"/>
</dbReference>
<sequence>MTQKIPGLSYWFLTDDYRAKAQLKYELKQLETRLHQLLKFDQEQTSCHQEITMLCAHLAQKYMNYLKLVDLHAHFIDHKPSYQTNTLNWTEQYSIIAKLKQRLSKMANQNEECKLIAEIAFLYRQCANQTDMAVSGTESTDELKQLFRCTHLKKWFSSLVTYWNRIACREDDLSLLFDNWQYNELQSALNFFSEPQLVNLANALFFYKLFPEKLFDELIHPEKLVSVRMRLGVIHEFIELLQQKLYRVASQHGLKSKIDYLFHGDDLPQGILIDVDAEYREIIQIAVKSLKIKSTPENEEQITIERLHDLGRAYKYWFNPNRLIDAVMILQQRLVKCSVPDNERLSVFHQEMLRLYSQLTTTKCLDLYGYFANNDSRYLLYTLFTIVQDKTLDWLPLLTASEKNAVVCVFNALRCVMEALREELKNRHVTTEPYAYDLEKNGVKVRRRNRDAVLRLIAIYGRAPITVSDSLKKLFDFIEDHD</sequence>
<organism evidence="1 2">
    <name type="scientific">Legionella worsleiensis</name>
    <dbReference type="NCBI Taxonomy" id="45076"/>
    <lineage>
        <taxon>Bacteria</taxon>
        <taxon>Pseudomonadati</taxon>
        <taxon>Pseudomonadota</taxon>
        <taxon>Gammaproteobacteria</taxon>
        <taxon>Legionellales</taxon>
        <taxon>Legionellaceae</taxon>
        <taxon>Legionella</taxon>
    </lineage>
</organism>
<evidence type="ECO:0000313" key="1">
    <source>
        <dbReference type="EMBL" id="KTD79915.1"/>
    </source>
</evidence>
<gene>
    <name evidence="1" type="ORF">Lwor_1429</name>
</gene>
<keyword evidence="2" id="KW-1185">Reference proteome</keyword>
<evidence type="ECO:0000313" key="2">
    <source>
        <dbReference type="Proteomes" id="UP000054662"/>
    </source>
</evidence>
<name>A0A0W1AF21_9GAMM</name>
<accession>A0A0W1AF21</accession>
<dbReference type="Proteomes" id="UP000054662">
    <property type="component" value="Unassembled WGS sequence"/>
</dbReference>
<dbReference type="EMBL" id="LNZC01000012">
    <property type="protein sequence ID" value="KTD79915.1"/>
    <property type="molecule type" value="Genomic_DNA"/>
</dbReference>
<protein>
    <submittedName>
        <fullName evidence="1">Uncharacterized protein</fullName>
    </submittedName>
</protein>
<reference evidence="1 2" key="1">
    <citation type="submission" date="2015-11" db="EMBL/GenBank/DDBJ databases">
        <title>Genomic analysis of 38 Legionella species identifies large and diverse effector repertoires.</title>
        <authorList>
            <person name="Burstein D."/>
            <person name="Amaro F."/>
            <person name="Zusman T."/>
            <person name="Lifshitz Z."/>
            <person name="Cohen O."/>
            <person name="Gilbert J.A."/>
            <person name="Pupko T."/>
            <person name="Shuman H.A."/>
            <person name="Segal G."/>
        </authorList>
    </citation>
    <scope>NUCLEOTIDE SEQUENCE [LARGE SCALE GENOMIC DNA]</scope>
    <source>
        <strain evidence="1 2">ATCC 49508</strain>
    </source>
</reference>
<dbReference type="PATRIC" id="fig|45076.6.peg.1555"/>
<proteinExistence type="predicted"/>
<comment type="caution">
    <text evidence="1">The sequence shown here is derived from an EMBL/GenBank/DDBJ whole genome shotgun (WGS) entry which is preliminary data.</text>
</comment>